<dbReference type="Pfam" id="PF08245">
    <property type="entry name" value="Mur_ligase_M"/>
    <property type="match status" value="1"/>
</dbReference>
<dbReference type="RefSeq" id="WP_059032916.1">
    <property type="nucleotide sequence ID" value="NZ_BSDN01000001.1"/>
</dbReference>
<evidence type="ECO:0000313" key="19">
    <source>
        <dbReference type="Proteomes" id="UP000062160"/>
    </source>
</evidence>
<keyword evidence="12 14" id="KW-0961">Cell wall biogenesis/degradation</keyword>
<reference evidence="18" key="1">
    <citation type="journal article" date="2016" name="Genome Announc.">
        <title>Draft Genome Sequence of the Syntrophic Lactate-Degrading Bacterium Tepidanaerobacter syntrophicus JLT.</title>
        <authorList>
            <person name="Matsuura N."/>
            <person name="Ohashi A."/>
            <person name="Tourlousse D.M."/>
            <person name="Sekiguchi Y."/>
        </authorList>
    </citation>
    <scope>NUCLEOTIDE SEQUENCE [LARGE SCALE GENOMIC DNA]</scope>
    <source>
        <strain evidence="18">JL</strain>
    </source>
</reference>
<evidence type="ECO:0000256" key="9">
    <source>
        <dbReference type="ARBA" id="ARBA00022960"/>
    </source>
</evidence>
<dbReference type="SUPFAM" id="SSF53623">
    <property type="entry name" value="MurD-like peptide ligases, catalytic domain"/>
    <property type="match status" value="1"/>
</dbReference>
<evidence type="ECO:0000259" key="15">
    <source>
        <dbReference type="Pfam" id="PF01225"/>
    </source>
</evidence>
<dbReference type="Proteomes" id="UP000062160">
    <property type="component" value="Unassembled WGS sequence"/>
</dbReference>
<dbReference type="STRING" id="224999.GCA_001485475_01527"/>
<comment type="similarity">
    <text evidence="14">Belongs to the MurCDEF family.</text>
</comment>
<dbReference type="Gene3D" id="3.40.1190.10">
    <property type="entry name" value="Mur-like, catalytic domain"/>
    <property type="match status" value="1"/>
</dbReference>
<dbReference type="Pfam" id="PF02875">
    <property type="entry name" value="Mur_ligase_C"/>
    <property type="match status" value="1"/>
</dbReference>
<accession>A0A0U9HFN4</accession>
<name>A0A0U9HFN4_9FIRM</name>
<keyword evidence="5 14" id="KW-0436">Ligase</keyword>
<dbReference type="NCBIfam" id="TIGR01082">
    <property type="entry name" value="murC"/>
    <property type="match status" value="1"/>
</dbReference>
<dbReference type="GO" id="GO:0005524">
    <property type="term" value="F:ATP binding"/>
    <property type="evidence" value="ECO:0007669"/>
    <property type="project" value="UniProtKB-UniRule"/>
</dbReference>
<dbReference type="PANTHER" id="PTHR43445:SF3">
    <property type="entry name" value="UDP-N-ACETYLMURAMATE--L-ALANINE LIGASE"/>
    <property type="match status" value="1"/>
</dbReference>
<keyword evidence="9 14" id="KW-0133">Cell shape</keyword>
<dbReference type="InterPro" id="IPR000713">
    <property type="entry name" value="Mur_ligase_N"/>
</dbReference>
<dbReference type="SUPFAM" id="SSF53244">
    <property type="entry name" value="MurD-like peptide ligases, peptide-binding domain"/>
    <property type="match status" value="1"/>
</dbReference>
<evidence type="ECO:0000256" key="3">
    <source>
        <dbReference type="ARBA" id="ARBA00012211"/>
    </source>
</evidence>
<feature type="domain" description="Mur ligase central" evidence="17">
    <location>
        <begin position="110"/>
        <end position="288"/>
    </location>
</feature>
<dbReference type="GO" id="GO:0071555">
    <property type="term" value="P:cell wall organization"/>
    <property type="evidence" value="ECO:0007669"/>
    <property type="project" value="UniProtKB-KW"/>
</dbReference>
<comment type="pathway">
    <text evidence="2 14">Cell wall biogenesis; peptidoglycan biosynthesis.</text>
</comment>
<dbReference type="InterPro" id="IPR013221">
    <property type="entry name" value="Mur_ligase_cen"/>
</dbReference>
<protein>
    <recommendedName>
        <fullName evidence="3 14">UDP-N-acetylmuramate--L-alanine ligase</fullName>
        <ecNumber evidence="3 14">6.3.2.8</ecNumber>
    </recommendedName>
    <alternativeName>
        <fullName evidence="14">UDP-N-acetylmuramoyl-L-alanine synthetase</fullName>
    </alternativeName>
</protein>
<dbReference type="GO" id="GO:0005737">
    <property type="term" value="C:cytoplasm"/>
    <property type="evidence" value="ECO:0007669"/>
    <property type="project" value="UniProtKB-SubCell"/>
</dbReference>
<keyword evidence="8 14" id="KW-0067">ATP-binding</keyword>
<dbReference type="Gene3D" id="3.90.190.20">
    <property type="entry name" value="Mur ligase, C-terminal domain"/>
    <property type="match status" value="1"/>
</dbReference>
<keyword evidence="7 14" id="KW-0547">Nucleotide-binding</keyword>
<dbReference type="PANTHER" id="PTHR43445">
    <property type="entry name" value="UDP-N-ACETYLMURAMATE--L-ALANINE LIGASE-RELATED"/>
    <property type="match status" value="1"/>
</dbReference>
<dbReference type="SUPFAM" id="SSF51984">
    <property type="entry name" value="MurCD N-terminal domain"/>
    <property type="match status" value="1"/>
</dbReference>
<dbReference type="GO" id="GO:0008763">
    <property type="term" value="F:UDP-N-acetylmuramate-L-alanine ligase activity"/>
    <property type="evidence" value="ECO:0007669"/>
    <property type="project" value="UniProtKB-UniRule"/>
</dbReference>
<evidence type="ECO:0000256" key="6">
    <source>
        <dbReference type="ARBA" id="ARBA00022618"/>
    </source>
</evidence>
<evidence type="ECO:0000256" key="11">
    <source>
        <dbReference type="ARBA" id="ARBA00023306"/>
    </source>
</evidence>
<feature type="domain" description="Mur ligase N-terminal catalytic" evidence="15">
    <location>
        <begin position="7"/>
        <end position="105"/>
    </location>
</feature>
<dbReference type="InterPro" id="IPR036615">
    <property type="entry name" value="Mur_ligase_C_dom_sf"/>
</dbReference>
<dbReference type="Gene3D" id="3.40.50.720">
    <property type="entry name" value="NAD(P)-binding Rossmann-like Domain"/>
    <property type="match status" value="1"/>
</dbReference>
<proteinExistence type="inferred from homology"/>
<keyword evidence="11 14" id="KW-0131">Cell cycle</keyword>
<dbReference type="InterPro" id="IPR050061">
    <property type="entry name" value="MurCDEF_pg_biosynth"/>
</dbReference>
<dbReference type="AlphaFoldDB" id="A0A0U9HFN4"/>
<dbReference type="EMBL" id="DF977002">
    <property type="protein sequence ID" value="GAQ25498.1"/>
    <property type="molecule type" value="Genomic_DNA"/>
</dbReference>
<dbReference type="EC" id="6.3.2.8" evidence="3 14"/>
<sequence length="468" mass="51287">MKGKNTRIHFIGIGGTGMSGIAKILINMGYKISGSDLKASDALFRLKDAGAQVFVGHNASNVEGADMVVISSAIPKTNPEYVRAIELGIPVMHRADMLSLLMLSKKGIAITGAHGKTTTTSMISLIMEKSGLDPTVVIGGELNDIGGNATLGTGEYLVAEADESDGSFMKLSPYAAVVTNIENDHMDYYKDMVSMKNAFKKFVSNVKNEGFIVFCNDNEYVRELAQETDKKYYTVGLNQPADFMPKNIKMNGLTSDFEICFKEKTLGQIQLQVPGIHNIINATCAIALGIGLGIDIRVMADAIKTFKGVQRRFQLIDEIDGIKIIDDYAHHPTEIKATLRAARNCNPRKIYAIFQPHRFTRTQLLFEEFGAAFEDADEVIITDIYSAGEDPIDGVSSNLIVDALKRNGKTPIFLPNKSDIADCVLSQAMPGDYVMTIGAGDINDVAYEMAEKMRSYHSEIFSECRRVN</sequence>
<keyword evidence="6 14" id="KW-0132">Cell division</keyword>
<evidence type="ECO:0000259" key="17">
    <source>
        <dbReference type="Pfam" id="PF08245"/>
    </source>
</evidence>
<organism evidence="18">
    <name type="scientific">Tepidanaerobacter syntrophicus</name>
    <dbReference type="NCBI Taxonomy" id="224999"/>
    <lineage>
        <taxon>Bacteria</taxon>
        <taxon>Bacillati</taxon>
        <taxon>Bacillota</taxon>
        <taxon>Clostridia</taxon>
        <taxon>Thermosediminibacterales</taxon>
        <taxon>Tepidanaerobacteraceae</taxon>
        <taxon>Tepidanaerobacter</taxon>
    </lineage>
</organism>
<comment type="subcellular location">
    <subcellularLocation>
        <location evidence="1 14">Cytoplasm</location>
    </subcellularLocation>
</comment>
<evidence type="ECO:0000256" key="7">
    <source>
        <dbReference type="ARBA" id="ARBA00022741"/>
    </source>
</evidence>
<evidence type="ECO:0000256" key="13">
    <source>
        <dbReference type="ARBA" id="ARBA00047833"/>
    </source>
</evidence>
<evidence type="ECO:0000256" key="2">
    <source>
        <dbReference type="ARBA" id="ARBA00004752"/>
    </source>
</evidence>
<keyword evidence="4 14" id="KW-0963">Cytoplasm</keyword>
<gene>
    <name evidence="14" type="primary">murC</name>
    <name evidence="18" type="ORF">TSYNT_823</name>
</gene>
<dbReference type="OrthoDB" id="9804126at2"/>
<dbReference type="GO" id="GO:0008360">
    <property type="term" value="P:regulation of cell shape"/>
    <property type="evidence" value="ECO:0007669"/>
    <property type="project" value="UniProtKB-KW"/>
</dbReference>
<dbReference type="InterPro" id="IPR036565">
    <property type="entry name" value="Mur-like_cat_sf"/>
</dbReference>
<evidence type="ECO:0000256" key="4">
    <source>
        <dbReference type="ARBA" id="ARBA00022490"/>
    </source>
</evidence>
<evidence type="ECO:0000256" key="1">
    <source>
        <dbReference type="ARBA" id="ARBA00004496"/>
    </source>
</evidence>
<evidence type="ECO:0000259" key="16">
    <source>
        <dbReference type="Pfam" id="PF02875"/>
    </source>
</evidence>
<evidence type="ECO:0000256" key="10">
    <source>
        <dbReference type="ARBA" id="ARBA00022984"/>
    </source>
</evidence>
<dbReference type="UniPathway" id="UPA00219"/>
<evidence type="ECO:0000256" key="14">
    <source>
        <dbReference type="HAMAP-Rule" id="MF_00046"/>
    </source>
</evidence>
<comment type="catalytic activity">
    <reaction evidence="13 14">
        <text>UDP-N-acetyl-alpha-D-muramate + L-alanine + ATP = UDP-N-acetyl-alpha-D-muramoyl-L-alanine + ADP + phosphate + H(+)</text>
        <dbReference type="Rhea" id="RHEA:23372"/>
        <dbReference type="ChEBI" id="CHEBI:15378"/>
        <dbReference type="ChEBI" id="CHEBI:30616"/>
        <dbReference type="ChEBI" id="CHEBI:43474"/>
        <dbReference type="ChEBI" id="CHEBI:57972"/>
        <dbReference type="ChEBI" id="CHEBI:70757"/>
        <dbReference type="ChEBI" id="CHEBI:83898"/>
        <dbReference type="ChEBI" id="CHEBI:456216"/>
        <dbReference type="EC" id="6.3.2.8"/>
    </reaction>
</comment>
<evidence type="ECO:0000256" key="8">
    <source>
        <dbReference type="ARBA" id="ARBA00022840"/>
    </source>
</evidence>
<dbReference type="GO" id="GO:0051301">
    <property type="term" value="P:cell division"/>
    <property type="evidence" value="ECO:0007669"/>
    <property type="project" value="UniProtKB-KW"/>
</dbReference>
<dbReference type="InterPro" id="IPR005758">
    <property type="entry name" value="UDP-N-AcMur_Ala_ligase_MurC"/>
</dbReference>
<evidence type="ECO:0000256" key="12">
    <source>
        <dbReference type="ARBA" id="ARBA00023316"/>
    </source>
</evidence>
<keyword evidence="19" id="KW-1185">Reference proteome</keyword>
<comment type="function">
    <text evidence="14">Cell wall formation.</text>
</comment>
<dbReference type="HAMAP" id="MF_00046">
    <property type="entry name" value="MurC"/>
    <property type="match status" value="1"/>
</dbReference>
<dbReference type="Pfam" id="PF01225">
    <property type="entry name" value="Mur_ligase"/>
    <property type="match status" value="1"/>
</dbReference>
<dbReference type="InterPro" id="IPR004101">
    <property type="entry name" value="Mur_ligase_C"/>
</dbReference>
<dbReference type="GO" id="GO:0009252">
    <property type="term" value="P:peptidoglycan biosynthetic process"/>
    <property type="evidence" value="ECO:0007669"/>
    <property type="project" value="UniProtKB-UniRule"/>
</dbReference>
<evidence type="ECO:0000256" key="5">
    <source>
        <dbReference type="ARBA" id="ARBA00022598"/>
    </source>
</evidence>
<keyword evidence="10 14" id="KW-0573">Peptidoglycan synthesis</keyword>
<feature type="domain" description="Mur ligase C-terminal" evidence="16">
    <location>
        <begin position="311"/>
        <end position="440"/>
    </location>
</feature>
<evidence type="ECO:0000313" key="18">
    <source>
        <dbReference type="EMBL" id="GAQ25498.1"/>
    </source>
</evidence>
<feature type="binding site" evidence="14">
    <location>
        <begin position="112"/>
        <end position="118"/>
    </location>
    <ligand>
        <name>ATP</name>
        <dbReference type="ChEBI" id="CHEBI:30616"/>
    </ligand>
</feature>